<dbReference type="PANTHER" id="PTHR11640">
    <property type="entry name" value="NEPHRIN"/>
    <property type="match status" value="1"/>
</dbReference>
<keyword evidence="3" id="KW-1015">Disulfide bond</keyword>
<feature type="domain" description="Ig-like" evidence="6">
    <location>
        <begin position="121"/>
        <end position="186"/>
    </location>
</feature>
<dbReference type="SMART" id="SM00408">
    <property type="entry name" value="IGc2"/>
    <property type="match status" value="2"/>
</dbReference>
<dbReference type="AlphaFoldDB" id="A0ABD3VQW7"/>
<dbReference type="InterPro" id="IPR007110">
    <property type="entry name" value="Ig-like_dom"/>
</dbReference>
<evidence type="ECO:0000313" key="8">
    <source>
        <dbReference type="Proteomes" id="UP001634394"/>
    </source>
</evidence>
<dbReference type="Pfam" id="PF13927">
    <property type="entry name" value="Ig_3"/>
    <property type="match status" value="1"/>
</dbReference>
<dbReference type="SMART" id="SM00409">
    <property type="entry name" value="IG"/>
    <property type="match status" value="3"/>
</dbReference>
<keyword evidence="5" id="KW-0393">Immunoglobulin domain</keyword>
<feature type="non-terminal residue" evidence="7">
    <location>
        <position position="300"/>
    </location>
</feature>
<evidence type="ECO:0000259" key="6">
    <source>
        <dbReference type="PROSITE" id="PS50835"/>
    </source>
</evidence>
<dbReference type="EMBL" id="JBJQND010000011">
    <property type="protein sequence ID" value="KAL3862795.1"/>
    <property type="molecule type" value="Genomic_DNA"/>
</dbReference>
<accession>A0ABD3VQW7</accession>
<name>A0ABD3VQW7_SINWO</name>
<keyword evidence="2" id="KW-0472">Membrane</keyword>
<evidence type="ECO:0000256" key="4">
    <source>
        <dbReference type="ARBA" id="ARBA00023180"/>
    </source>
</evidence>
<dbReference type="PROSITE" id="PS50835">
    <property type="entry name" value="IG_LIKE"/>
    <property type="match status" value="3"/>
</dbReference>
<comment type="subcellular location">
    <subcellularLocation>
        <location evidence="1">Membrane</location>
        <topology evidence="1">Single-pass type I membrane protein</topology>
    </subcellularLocation>
</comment>
<sequence length="300" mass="33186">PVFSVQLTNGSSQLLVTPVLDGSSKVFRCDTSPNGSRPRALFNWYKRSENQSPILIQDQSVSTPSPTPDVNLSMVISYSTLALMGNRSYQNMYIYCEARDETNRGNFLKSTEAQINIVYGPTISLIDYTEVEEGENVSIACKVTANPQPDIVWSRNGTVISPSSDTLRIPNILRLNDGNYTCTASNVLYPTWQAPIYQIATDTIMIRVLYGPGSSIYLTPNYSLYHVDEGNKAVDIICSATCNPVCSYRWIKGNAQLSSSNTLSLGIIQKNKTGNYICEAFNTIRGQMKGSNRSLEVIVR</sequence>
<dbReference type="Proteomes" id="UP001634394">
    <property type="component" value="Unassembled WGS sequence"/>
</dbReference>
<evidence type="ECO:0000256" key="5">
    <source>
        <dbReference type="ARBA" id="ARBA00023319"/>
    </source>
</evidence>
<dbReference type="InterPro" id="IPR036179">
    <property type="entry name" value="Ig-like_dom_sf"/>
</dbReference>
<dbReference type="GO" id="GO:0016020">
    <property type="term" value="C:membrane"/>
    <property type="evidence" value="ECO:0007669"/>
    <property type="project" value="UniProtKB-SubCell"/>
</dbReference>
<gene>
    <name evidence="7" type="ORF">ACJMK2_008741</name>
</gene>
<evidence type="ECO:0000256" key="2">
    <source>
        <dbReference type="ARBA" id="ARBA00023136"/>
    </source>
</evidence>
<dbReference type="InterPro" id="IPR003598">
    <property type="entry name" value="Ig_sub2"/>
</dbReference>
<organism evidence="7 8">
    <name type="scientific">Sinanodonta woodiana</name>
    <name type="common">Chinese pond mussel</name>
    <name type="synonym">Anodonta woodiana</name>
    <dbReference type="NCBI Taxonomy" id="1069815"/>
    <lineage>
        <taxon>Eukaryota</taxon>
        <taxon>Metazoa</taxon>
        <taxon>Spiralia</taxon>
        <taxon>Lophotrochozoa</taxon>
        <taxon>Mollusca</taxon>
        <taxon>Bivalvia</taxon>
        <taxon>Autobranchia</taxon>
        <taxon>Heteroconchia</taxon>
        <taxon>Palaeoheterodonta</taxon>
        <taxon>Unionida</taxon>
        <taxon>Unionoidea</taxon>
        <taxon>Unionidae</taxon>
        <taxon>Unioninae</taxon>
        <taxon>Sinanodonta</taxon>
    </lineage>
</organism>
<keyword evidence="8" id="KW-1185">Reference proteome</keyword>
<dbReference type="SUPFAM" id="SSF48726">
    <property type="entry name" value="Immunoglobulin"/>
    <property type="match status" value="2"/>
</dbReference>
<dbReference type="InterPro" id="IPR003599">
    <property type="entry name" value="Ig_sub"/>
</dbReference>
<evidence type="ECO:0000313" key="7">
    <source>
        <dbReference type="EMBL" id="KAL3862795.1"/>
    </source>
</evidence>
<proteinExistence type="predicted"/>
<dbReference type="InterPro" id="IPR013783">
    <property type="entry name" value="Ig-like_fold"/>
</dbReference>
<dbReference type="InterPro" id="IPR051275">
    <property type="entry name" value="Cell_adhesion_signaling"/>
</dbReference>
<comment type="caution">
    <text evidence="7">The sequence shown here is derived from an EMBL/GenBank/DDBJ whole genome shotgun (WGS) entry which is preliminary data.</text>
</comment>
<dbReference type="PANTHER" id="PTHR11640:SF31">
    <property type="entry name" value="IRREGULAR CHIASM C-ROUGHEST PROTEIN-RELATED"/>
    <property type="match status" value="1"/>
</dbReference>
<evidence type="ECO:0000256" key="1">
    <source>
        <dbReference type="ARBA" id="ARBA00004479"/>
    </source>
</evidence>
<keyword evidence="4" id="KW-0325">Glycoprotein</keyword>
<dbReference type="Gene3D" id="2.60.40.10">
    <property type="entry name" value="Immunoglobulins"/>
    <property type="match status" value="3"/>
</dbReference>
<protein>
    <recommendedName>
        <fullName evidence="6">Ig-like domain-containing protein</fullName>
    </recommendedName>
</protein>
<feature type="domain" description="Ig-like" evidence="6">
    <location>
        <begin position="220"/>
        <end position="296"/>
    </location>
</feature>
<feature type="non-terminal residue" evidence="7">
    <location>
        <position position="1"/>
    </location>
</feature>
<evidence type="ECO:0000256" key="3">
    <source>
        <dbReference type="ARBA" id="ARBA00023157"/>
    </source>
</evidence>
<reference evidence="7 8" key="1">
    <citation type="submission" date="2024-11" db="EMBL/GenBank/DDBJ databases">
        <title>Chromosome-level genome assembly of the freshwater bivalve Anodonta woodiana.</title>
        <authorList>
            <person name="Chen X."/>
        </authorList>
    </citation>
    <scope>NUCLEOTIDE SEQUENCE [LARGE SCALE GENOMIC DNA]</scope>
    <source>
        <strain evidence="7">MN2024</strain>
        <tissue evidence="7">Gills</tissue>
    </source>
</reference>
<feature type="domain" description="Ig-like" evidence="6">
    <location>
        <begin position="1"/>
        <end position="116"/>
    </location>
</feature>